<feature type="non-terminal residue" evidence="1">
    <location>
        <position position="1"/>
    </location>
</feature>
<reference evidence="1" key="1">
    <citation type="submission" date="2018-05" db="EMBL/GenBank/DDBJ databases">
        <authorList>
            <person name="Lanie J.A."/>
            <person name="Ng W.-L."/>
            <person name="Kazmierczak K.M."/>
            <person name="Andrzejewski T.M."/>
            <person name="Davidsen T.M."/>
            <person name="Wayne K.J."/>
            <person name="Tettelin H."/>
            <person name="Glass J.I."/>
            <person name="Rusch D."/>
            <person name="Podicherti R."/>
            <person name="Tsui H.-C.T."/>
            <person name="Winkler M.E."/>
        </authorList>
    </citation>
    <scope>NUCLEOTIDE SEQUENCE</scope>
</reference>
<accession>A0A382VX88</accession>
<sequence length="25" mass="2745">VPVTLEVAVMPSRLPALRRKPNFGP</sequence>
<organism evidence="1">
    <name type="scientific">marine metagenome</name>
    <dbReference type="NCBI Taxonomy" id="408172"/>
    <lineage>
        <taxon>unclassified sequences</taxon>
        <taxon>metagenomes</taxon>
        <taxon>ecological metagenomes</taxon>
    </lineage>
</organism>
<evidence type="ECO:0000313" key="1">
    <source>
        <dbReference type="EMBL" id="SVD51099.1"/>
    </source>
</evidence>
<dbReference type="AlphaFoldDB" id="A0A382VX88"/>
<name>A0A382VX88_9ZZZZ</name>
<feature type="non-terminal residue" evidence="1">
    <location>
        <position position="25"/>
    </location>
</feature>
<dbReference type="EMBL" id="UINC01155320">
    <property type="protein sequence ID" value="SVD51099.1"/>
    <property type="molecule type" value="Genomic_DNA"/>
</dbReference>
<gene>
    <name evidence="1" type="ORF">METZ01_LOCUS403953</name>
</gene>
<proteinExistence type="predicted"/>
<protein>
    <submittedName>
        <fullName evidence="1">Uncharacterized protein</fullName>
    </submittedName>
</protein>